<dbReference type="Pfam" id="PF18718">
    <property type="entry name" value="CxC5"/>
    <property type="match status" value="1"/>
</dbReference>
<evidence type="ECO:0008006" key="5">
    <source>
        <dbReference type="Google" id="ProtNLM"/>
    </source>
</evidence>
<dbReference type="Pfam" id="PF18721">
    <property type="entry name" value="CxC6"/>
    <property type="match status" value="1"/>
</dbReference>
<evidence type="ECO:0000313" key="3">
    <source>
        <dbReference type="EMBL" id="THU96404.1"/>
    </source>
</evidence>
<accession>A0A4S8M2Q5</accession>
<dbReference type="Proteomes" id="UP000297245">
    <property type="component" value="Unassembled WGS sequence"/>
</dbReference>
<dbReference type="AlphaFoldDB" id="A0A4S8M2Q5"/>
<sequence length="650" mass="74873">MSQILSFILHCNRLKRYILMIHPSNHQPQITPKNIPLETRAFLQKSCSMDNDDVEACWDAVKDVVWQEDPILAQVKDEASLQSVFSQHGGSLFPSPRSIWPPTNVCINSECPYVVKNKSLKLQGAIELEAILFTLELGPIAVRAYHITCDGCKRIYHHDYYVARDPLTGQSRRCYYRARELPHVVQVTTHHFVETRLAKMWRNSMLYSWTSATNCVSIYQCSFCNNIKIPSEWHLRDAILQPESVYESFKIISLLKNHISIGSQLDVPHSVKRAHRTDPATNGDILLQAHHFDEAMEQMNESIQSAGQPEINHRCLKCVRTIDEKGQPCKEIFAVVCDGVTVGRPTCGVPRCGNKLASTKHPFCPEHYAMTQICRVVGCNEKTRPGSKACSDPAHHAAEVKYYEAGTAAFQLKLRYERTRQADERANTLWDEGEELDTGSEAMFEAMVDSSQGKARRKLRAQFGRRRTHNEQLIIAPCGMILARSTFHFSEAFSLVAKFVFDTFNNCDGQRKRRKPNFFIFDSNCILSKYVFNQVDSPLKTFFKDIGLPVDVFHFKSKHSEEDAYCAEHCNPYKFQYLLYKDQNGNDCWYFNTSIAEQTNTWFGRYHAVCREMGAVFYDFFLNQMILMHNEDKKKQLDRDGFMPTYWVFD</sequence>
<dbReference type="OrthoDB" id="2501483at2759"/>
<evidence type="ECO:0000259" key="2">
    <source>
        <dbReference type="Pfam" id="PF18721"/>
    </source>
</evidence>
<organism evidence="3 4">
    <name type="scientific">Dendrothele bispora (strain CBS 962.96)</name>
    <dbReference type="NCBI Taxonomy" id="1314807"/>
    <lineage>
        <taxon>Eukaryota</taxon>
        <taxon>Fungi</taxon>
        <taxon>Dikarya</taxon>
        <taxon>Basidiomycota</taxon>
        <taxon>Agaricomycotina</taxon>
        <taxon>Agaricomycetes</taxon>
        <taxon>Agaricomycetidae</taxon>
        <taxon>Agaricales</taxon>
        <taxon>Agaricales incertae sedis</taxon>
        <taxon>Dendrothele</taxon>
    </lineage>
</organism>
<dbReference type="InterPro" id="IPR040898">
    <property type="entry name" value="CxC6"/>
</dbReference>
<proteinExistence type="predicted"/>
<protein>
    <recommendedName>
        <fullName evidence="5">CxC5 like cysteine cluster associated with KDZ domain-containing protein</fullName>
    </recommendedName>
</protein>
<evidence type="ECO:0000313" key="4">
    <source>
        <dbReference type="Proteomes" id="UP000297245"/>
    </source>
</evidence>
<evidence type="ECO:0000259" key="1">
    <source>
        <dbReference type="Pfam" id="PF18718"/>
    </source>
</evidence>
<keyword evidence="4" id="KW-1185">Reference proteome</keyword>
<gene>
    <name evidence="3" type="ORF">K435DRAFT_965938</name>
</gene>
<name>A0A4S8M2Q5_DENBC</name>
<feature type="domain" description="CxC6 like cysteine cluster associated with KDZ" evidence="2">
    <location>
        <begin position="336"/>
        <end position="399"/>
    </location>
</feature>
<reference evidence="3 4" key="1">
    <citation type="journal article" date="2019" name="Nat. Ecol. Evol.">
        <title>Megaphylogeny resolves global patterns of mushroom evolution.</title>
        <authorList>
            <person name="Varga T."/>
            <person name="Krizsan K."/>
            <person name="Foldi C."/>
            <person name="Dima B."/>
            <person name="Sanchez-Garcia M."/>
            <person name="Sanchez-Ramirez S."/>
            <person name="Szollosi G.J."/>
            <person name="Szarkandi J.G."/>
            <person name="Papp V."/>
            <person name="Albert L."/>
            <person name="Andreopoulos W."/>
            <person name="Angelini C."/>
            <person name="Antonin V."/>
            <person name="Barry K.W."/>
            <person name="Bougher N.L."/>
            <person name="Buchanan P."/>
            <person name="Buyck B."/>
            <person name="Bense V."/>
            <person name="Catcheside P."/>
            <person name="Chovatia M."/>
            <person name="Cooper J."/>
            <person name="Damon W."/>
            <person name="Desjardin D."/>
            <person name="Finy P."/>
            <person name="Geml J."/>
            <person name="Haridas S."/>
            <person name="Hughes K."/>
            <person name="Justo A."/>
            <person name="Karasinski D."/>
            <person name="Kautmanova I."/>
            <person name="Kiss B."/>
            <person name="Kocsube S."/>
            <person name="Kotiranta H."/>
            <person name="LaButti K.M."/>
            <person name="Lechner B.E."/>
            <person name="Liimatainen K."/>
            <person name="Lipzen A."/>
            <person name="Lukacs Z."/>
            <person name="Mihaltcheva S."/>
            <person name="Morgado L.N."/>
            <person name="Niskanen T."/>
            <person name="Noordeloos M.E."/>
            <person name="Ohm R.A."/>
            <person name="Ortiz-Santana B."/>
            <person name="Ovrebo C."/>
            <person name="Racz N."/>
            <person name="Riley R."/>
            <person name="Savchenko A."/>
            <person name="Shiryaev A."/>
            <person name="Soop K."/>
            <person name="Spirin V."/>
            <person name="Szebenyi C."/>
            <person name="Tomsovsky M."/>
            <person name="Tulloss R.E."/>
            <person name="Uehling J."/>
            <person name="Grigoriev I.V."/>
            <person name="Vagvolgyi C."/>
            <person name="Papp T."/>
            <person name="Martin F.M."/>
            <person name="Miettinen O."/>
            <person name="Hibbett D.S."/>
            <person name="Nagy L.G."/>
        </authorList>
    </citation>
    <scope>NUCLEOTIDE SEQUENCE [LARGE SCALE GENOMIC DNA]</scope>
    <source>
        <strain evidence="3 4">CBS 962.96</strain>
    </source>
</reference>
<dbReference type="EMBL" id="ML179178">
    <property type="protein sequence ID" value="THU96404.1"/>
    <property type="molecule type" value="Genomic_DNA"/>
</dbReference>
<dbReference type="InterPro" id="IPR041539">
    <property type="entry name" value="CxC5"/>
</dbReference>
<feature type="domain" description="CxC5 like cysteine cluster associated with KDZ" evidence="1">
    <location>
        <begin position="96"/>
        <end position="222"/>
    </location>
</feature>